<dbReference type="InterPro" id="IPR027065">
    <property type="entry name" value="Lon_Prtase"/>
</dbReference>
<comment type="similarity">
    <text evidence="8">Belongs to the peptidase S16 family.</text>
</comment>
<dbReference type="SUPFAM" id="SSF52540">
    <property type="entry name" value="P-loop containing nucleoside triphosphate hydrolases"/>
    <property type="match status" value="1"/>
</dbReference>
<dbReference type="CDD" id="cd19500">
    <property type="entry name" value="RecA-like_Lon"/>
    <property type="match status" value="1"/>
</dbReference>
<evidence type="ECO:0000256" key="9">
    <source>
        <dbReference type="SAM" id="MobiDB-lite"/>
    </source>
</evidence>
<dbReference type="PANTHER" id="PTHR10046">
    <property type="entry name" value="ATP DEPENDENT LON PROTEASE FAMILY MEMBER"/>
    <property type="match status" value="1"/>
</dbReference>
<dbReference type="Gene3D" id="3.40.50.300">
    <property type="entry name" value="P-loop containing nucleotide triphosphate hydrolases"/>
    <property type="match status" value="1"/>
</dbReference>
<dbReference type="Pfam" id="PF00004">
    <property type="entry name" value="AAA"/>
    <property type="match status" value="1"/>
</dbReference>
<feature type="domain" description="Lon proteolytic" evidence="10">
    <location>
        <begin position="327"/>
        <end position="572"/>
    </location>
</feature>
<keyword evidence="3 8" id="KW-0378">Hydrolase</keyword>
<feature type="active site" evidence="8">
    <location>
        <position position="428"/>
    </location>
</feature>
<evidence type="ECO:0000256" key="2">
    <source>
        <dbReference type="ARBA" id="ARBA00022741"/>
    </source>
</evidence>
<feature type="region of interest" description="Disordered" evidence="9">
    <location>
        <begin position="1"/>
        <end position="48"/>
    </location>
</feature>
<evidence type="ECO:0000256" key="8">
    <source>
        <dbReference type="PROSITE-ProRule" id="PRU01122"/>
    </source>
</evidence>
<dbReference type="SMART" id="SM00382">
    <property type="entry name" value="AAA"/>
    <property type="match status" value="1"/>
</dbReference>
<sequence length="594" mass="65886">MKGNNQEEFIFEDSTSKKSKKTVRTKRSSDDKSGKSQPKRKINKTDAKAPILLLAGPPGVGKTSLARSIASSLGRNFQRISLGGLKDESEIKGHRRTYIGAMPGLIVQALRRSQCMNPVILLDEIDKVSSGGGSGRPTGDPAAALLEVLDPEQNSNFHDHYIGFPIDLSQVVFICTANDMWELSDPLRDRMEVIELSGYNYFEKLEITKKYLIPRQIERNGLNLIKSNFSNTLKDQQKVGKEEQQPVKLSDETILKIAVDYTGESGIRELERLIGSICRSKAIEYSKLIDSNQIDNYDNIVTEDDLAKYIGTPPHLSKITKTTTLISKDYGVVNGLSYNSDGSGSTLTFEMIGTPGGSNLNTTGRLGEVLLESSEIANSIVSTILNNNLIYGRTNGDKLECAKLLERYKNLSVHMHVPQGSVSKDGPSAGITMTLCLLSLILEKAVPDDFAMTGEITLRGLVLPIGGVNEKLLGAHLSRRINRILLPRLNRKDLIESFIDDLPNREVANLELSKLIKEEEELLNTSSSSCPIQKEKRLNVFGEPEKWIQEKLGLHIYYIEEFSDAVKIVWDNEIAVNSQDSNLPISLIPQRSRL</sequence>
<dbReference type="Gene3D" id="1.10.8.60">
    <property type="match status" value="1"/>
</dbReference>
<dbReference type="GO" id="GO:0016887">
    <property type="term" value="F:ATP hydrolysis activity"/>
    <property type="evidence" value="ECO:0007669"/>
    <property type="project" value="InterPro"/>
</dbReference>
<keyword evidence="1 8" id="KW-0645">Protease</keyword>
<dbReference type="Pfam" id="PF22667">
    <property type="entry name" value="Lon_lid"/>
    <property type="match status" value="1"/>
</dbReference>
<dbReference type="Gene3D" id="3.30.230.10">
    <property type="match status" value="1"/>
</dbReference>
<dbReference type="InterPro" id="IPR027417">
    <property type="entry name" value="P-loop_NTPase"/>
</dbReference>
<evidence type="ECO:0000256" key="6">
    <source>
        <dbReference type="ARBA" id="ARBA00050665"/>
    </source>
</evidence>
<comment type="caution">
    <text evidence="11">The sequence shown here is derived from an EMBL/GenBank/DDBJ whole genome shotgun (WGS) entry which is preliminary data.</text>
</comment>
<dbReference type="Proteomes" id="UP001165120">
    <property type="component" value="Unassembled WGS sequence"/>
</dbReference>
<evidence type="ECO:0000256" key="4">
    <source>
        <dbReference type="ARBA" id="ARBA00022825"/>
    </source>
</evidence>
<keyword evidence="5" id="KW-0067">ATP-binding</keyword>
<reference evidence="11" key="1">
    <citation type="submission" date="2023-04" db="EMBL/GenBank/DDBJ databases">
        <title>Candida boidinii NBRC 10035.</title>
        <authorList>
            <person name="Ichikawa N."/>
            <person name="Sato H."/>
            <person name="Tonouchi N."/>
        </authorList>
    </citation>
    <scope>NUCLEOTIDE SEQUENCE</scope>
    <source>
        <strain evidence="11">NBRC 10035</strain>
    </source>
</reference>
<evidence type="ECO:0000256" key="1">
    <source>
        <dbReference type="ARBA" id="ARBA00022670"/>
    </source>
</evidence>
<proteinExistence type="inferred from homology"/>
<dbReference type="InterPro" id="IPR020568">
    <property type="entry name" value="Ribosomal_Su5_D2-typ_SF"/>
</dbReference>
<dbReference type="EMBL" id="BSXN01001418">
    <property type="protein sequence ID" value="GME72985.1"/>
    <property type="molecule type" value="Genomic_DNA"/>
</dbReference>
<keyword evidence="2" id="KW-0547">Nucleotide-binding</keyword>
<dbReference type="InterPro" id="IPR008268">
    <property type="entry name" value="Peptidase_S16_AS"/>
</dbReference>
<keyword evidence="4 8" id="KW-0720">Serine protease</keyword>
<dbReference type="GO" id="GO:0004176">
    <property type="term" value="F:ATP-dependent peptidase activity"/>
    <property type="evidence" value="ECO:0007669"/>
    <property type="project" value="UniProtKB-UniRule"/>
</dbReference>
<dbReference type="GO" id="GO:0005524">
    <property type="term" value="F:ATP binding"/>
    <property type="evidence" value="ECO:0007669"/>
    <property type="project" value="UniProtKB-KW"/>
</dbReference>
<evidence type="ECO:0000256" key="5">
    <source>
        <dbReference type="ARBA" id="ARBA00022840"/>
    </source>
</evidence>
<dbReference type="PRINTS" id="PR00830">
    <property type="entry name" value="ENDOLAPTASE"/>
</dbReference>
<dbReference type="GO" id="GO:0004252">
    <property type="term" value="F:serine-type endopeptidase activity"/>
    <property type="evidence" value="ECO:0007669"/>
    <property type="project" value="UniProtKB-UniRule"/>
</dbReference>
<protein>
    <recommendedName>
        <fullName evidence="7">endopeptidase La</fullName>
        <ecNumber evidence="7">3.4.21.53</ecNumber>
    </recommendedName>
</protein>
<dbReference type="GO" id="GO:0030163">
    <property type="term" value="P:protein catabolic process"/>
    <property type="evidence" value="ECO:0007669"/>
    <property type="project" value="InterPro"/>
</dbReference>
<evidence type="ECO:0000313" key="11">
    <source>
        <dbReference type="EMBL" id="GME72985.1"/>
    </source>
</evidence>
<evidence type="ECO:0000256" key="7">
    <source>
        <dbReference type="ARBA" id="ARBA00066743"/>
    </source>
</evidence>
<dbReference type="GO" id="GO:0006508">
    <property type="term" value="P:proteolysis"/>
    <property type="evidence" value="ECO:0007669"/>
    <property type="project" value="UniProtKB-KW"/>
</dbReference>
<dbReference type="InterPro" id="IPR014721">
    <property type="entry name" value="Ribsml_uS5_D2-typ_fold_subgr"/>
</dbReference>
<evidence type="ECO:0000313" key="12">
    <source>
        <dbReference type="Proteomes" id="UP001165120"/>
    </source>
</evidence>
<dbReference type="InterPro" id="IPR008269">
    <property type="entry name" value="Lon_proteolytic"/>
</dbReference>
<feature type="active site" evidence="8">
    <location>
        <position position="471"/>
    </location>
</feature>
<dbReference type="InterPro" id="IPR003959">
    <property type="entry name" value="ATPase_AAA_core"/>
</dbReference>
<organism evidence="11 12">
    <name type="scientific">Candida boidinii</name>
    <name type="common">Yeast</name>
    <dbReference type="NCBI Taxonomy" id="5477"/>
    <lineage>
        <taxon>Eukaryota</taxon>
        <taxon>Fungi</taxon>
        <taxon>Dikarya</taxon>
        <taxon>Ascomycota</taxon>
        <taxon>Saccharomycotina</taxon>
        <taxon>Pichiomycetes</taxon>
        <taxon>Pichiales</taxon>
        <taxon>Pichiaceae</taxon>
        <taxon>Ogataea</taxon>
        <taxon>Ogataea/Candida clade</taxon>
    </lineage>
</organism>
<comment type="catalytic activity">
    <reaction evidence="6">
        <text>Hydrolysis of proteins in presence of ATP.</text>
        <dbReference type="EC" id="3.4.21.53"/>
    </reaction>
</comment>
<dbReference type="PROSITE" id="PS51786">
    <property type="entry name" value="LON_PROTEOLYTIC"/>
    <property type="match status" value="1"/>
</dbReference>
<dbReference type="FunFam" id="3.40.50.300:FF:000021">
    <property type="entry name" value="Lon protease homolog"/>
    <property type="match status" value="1"/>
</dbReference>
<dbReference type="InterPro" id="IPR054594">
    <property type="entry name" value="Lon_lid"/>
</dbReference>
<dbReference type="SUPFAM" id="SSF54211">
    <property type="entry name" value="Ribosomal protein S5 domain 2-like"/>
    <property type="match status" value="1"/>
</dbReference>
<keyword evidence="12" id="KW-1185">Reference proteome</keyword>
<evidence type="ECO:0000259" key="10">
    <source>
        <dbReference type="PROSITE" id="PS51786"/>
    </source>
</evidence>
<dbReference type="Pfam" id="PF05362">
    <property type="entry name" value="Lon_C"/>
    <property type="match status" value="1"/>
</dbReference>
<dbReference type="PROSITE" id="PS01046">
    <property type="entry name" value="LON_SER"/>
    <property type="match status" value="1"/>
</dbReference>
<dbReference type="AlphaFoldDB" id="A0A9W6T331"/>
<dbReference type="InterPro" id="IPR003593">
    <property type="entry name" value="AAA+_ATPase"/>
</dbReference>
<gene>
    <name evidence="11" type="ORF">Cboi02_000384800</name>
</gene>
<evidence type="ECO:0000256" key="3">
    <source>
        <dbReference type="ARBA" id="ARBA00022801"/>
    </source>
</evidence>
<dbReference type="EC" id="3.4.21.53" evidence="7"/>
<feature type="compositionally biased region" description="Basic residues" evidence="9">
    <location>
        <begin position="17"/>
        <end position="26"/>
    </location>
</feature>
<name>A0A9W6T331_CANBO</name>
<accession>A0A9W6T331</accession>